<gene>
    <name evidence="2" type="ORF">BGZ97_007765</name>
</gene>
<name>A0A9P6RE32_9FUNG</name>
<dbReference type="Proteomes" id="UP000823405">
    <property type="component" value="Unassembled WGS sequence"/>
</dbReference>
<reference evidence="2" key="1">
    <citation type="journal article" date="2020" name="Fungal Divers.">
        <title>Resolving the Mortierellaceae phylogeny through synthesis of multi-gene phylogenetics and phylogenomics.</title>
        <authorList>
            <person name="Vandepol N."/>
            <person name="Liber J."/>
            <person name="Desiro A."/>
            <person name="Na H."/>
            <person name="Kennedy M."/>
            <person name="Barry K."/>
            <person name="Grigoriev I.V."/>
            <person name="Miller A.N."/>
            <person name="O'Donnell K."/>
            <person name="Stajich J.E."/>
            <person name="Bonito G."/>
        </authorList>
    </citation>
    <scope>NUCLEOTIDE SEQUENCE</scope>
    <source>
        <strain evidence="2">NVP60</strain>
    </source>
</reference>
<sequence>MKVLLADVDGLTMIDGEKAGLESGKRRNMGRKVDTESLAPRKLAGRKVDLVARDTINGRDWFIIESLKEWDEVSTKFLRELDVTLFKDLHLITSHRLQEQSHNRFRKQARFFSMYSGGRGFKTMEMRACPFSSYIVLVHLYDSHLLPSTTGTWRQQAQGLVHLLQVRACATATVKMFEACSNEETEDESDGEWLYDTSSNRVFDDTLGSSPMDPESSAFYS</sequence>
<protein>
    <submittedName>
        <fullName evidence="2">Uncharacterized protein</fullName>
    </submittedName>
</protein>
<dbReference type="AlphaFoldDB" id="A0A9P6RE32"/>
<accession>A0A9P6RE32</accession>
<organism evidence="2 3">
    <name type="scientific">Linnemannia gamsii</name>
    <dbReference type="NCBI Taxonomy" id="64522"/>
    <lineage>
        <taxon>Eukaryota</taxon>
        <taxon>Fungi</taxon>
        <taxon>Fungi incertae sedis</taxon>
        <taxon>Mucoromycota</taxon>
        <taxon>Mortierellomycotina</taxon>
        <taxon>Mortierellomycetes</taxon>
        <taxon>Mortierellales</taxon>
        <taxon>Mortierellaceae</taxon>
        <taxon>Linnemannia</taxon>
    </lineage>
</organism>
<comment type="caution">
    <text evidence="2">The sequence shown here is derived from an EMBL/GenBank/DDBJ whole genome shotgun (WGS) entry which is preliminary data.</text>
</comment>
<evidence type="ECO:0000256" key="1">
    <source>
        <dbReference type="SAM" id="MobiDB-lite"/>
    </source>
</evidence>
<evidence type="ECO:0000313" key="3">
    <source>
        <dbReference type="Proteomes" id="UP000823405"/>
    </source>
</evidence>
<evidence type="ECO:0000313" key="2">
    <source>
        <dbReference type="EMBL" id="KAG0315827.1"/>
    </source>
</evidence>
<dbReference type="EMBL" id="JAAAIN010000348">
    <property type="protein sequence ID" value="KAG0315827.1"/>
    <property type="molecule type" value="Genomic_DNA"/>
</dbReference>
<dbReference type="OrthoDB" id="2427805at2759"/>
<keyword evidence="3" id="KW-1185">Reference proteome</keyword>
<proteinExistence type="predicted"/>
<feature type="region of interest" description="Disordered" evidence="1">
    <location>
        <begin position="202"/>
        <end position="221"/>
    </location>
</feature>